<name>A0A7T8QTI9_CALRO</name>
<dbReference type="InterPro" id="IPR050951">
    <property type="entry name" value="Retrovirus_Pol_polyprotein"/>
</dbReference>
<dbReference type="PANTHER" id="PTHR37984:SF15">
    <property type="entry name" value="INTEGRASE CATALYTIC DOMAIN-CONTAINING PROTEIN"/>
    <property type="match status" value="1"/>
</dbReference>
<dbReference type="Pfam" id="PF17921">
    <property type="entry name" value="Integrase_H2C2"/>
    <property type="match status" value="1"/>
</dbReference>
<dbReference type="Gene3D" id="1.10.340.70">
    <property type="match status" value="1"/>
</dbReference>
<dbReference type="OrthoDB" id="775972at2759"/>
<dbReference type="Gene3D" id="3.30.420.10">
    <property type="entry name" value="Ribonuclease H-like superfamily/Ribonuclease H"/>
    <property type="match status" value="1"/>
</dbReference>
<dbReference type="InterPro" id="IPR041588">
    <property type="entry name" value="Integrase_H2C2"/>
</dbReference>
<dbReference type="InterPro" id="IPR036397">
    <property type="entry name" value="RNaseH_sf"/>
</dbReference>
<feature type="compositionally biased region" description="Acidic residues" evidence="2">
    <location>
        <begin position="369"/>
        <end position="378"/>
    </location>
</feature>
<feature type="region of interest" description="Disordered" evidence="2">
    <location>
        <begin position="418"/>
        <end position="465"/>
    </location>
</feature>
<evidence type="ECO:0000259" key="3">
    <source>
        <dbReference type="Pfam" id="PF17921"/>
    </source>
</evidence>
<keyword evidence="5" id="KW-1185">Reference proteome</keyword>
<evidence type="ECO:0000313" key="5">
    <source>
        <dbReference type="Proteomes" id="UP000595437"/>
    </source>
</evidence>
<dbReference type="PANTHER" id="PTHR37984">
    <property type="entry name" value="PROTEIN CBG26694"/>
    <property type="match status" value="1"/>
</dbReference>
<dbReference type="Proteomes" id="UP000595437">
    <property type="component" value="Chromosome 5"/>
</dbReference>
<feature type="compositionally biased region" description="Polar residues" evidence="2">
    <location>
        <begin position="381"/>
        <end position="398"/>
    </location>
</feature>
<reference evidence="5" key="1">
    <citation type="submission" date="2021-01" db="EMBL/GenBank/DDBJ databases">
        <title>Caligus Genome Assembly.</title>
        <authorList>
            <person name="Gallardo-Escarate C."/>
        </authorList>
    </citation>
    <scope>NUCLEOTIDE SEQUENCE [LARGE SCALE GENOMIC DNA]</scope>
</reference>
<feature type="region of interest" description="Disordered" evidence="2">
    <location>
        <begin position="315"/>
        <end position="401"/>
    </location>
</feature>
<sequence length="465" mass="52910">MSAHPGISKSKLIARQYFYWPGMLDDIEKEIKGCERFTVFHMDLMGPMYNGIANDPKYLLTIKMLLQKHMQNFSKGIFPRYGTGMKIVTDRGTQFISRLMREPHTNPVERLHRDISQAIRSLMVQEDIPENKWHECLGGALAQIRFTIPPRTGYSPFYLVTGTRPVIPATQLDNNLQQAPSSLEQVVNSLSDAIDSVRVRQLEKMNRKLAIHQQGPFLVNKINNDRKITIMTPKGPKAVAKNRLRIATENDISKVELPFLKPIERTRRNIPCDSSIDEDIEPVIAEQVVEQSQTNFSTLPTSHDDMDDIFYMPPTKNLQKRGDERNADNKNLCTSEGMEDNAGKEDDKNVTMDTCMEDEGENVSQDITPSEEEREEEEQHASTCETVDTPHSSGTTTSRKNKFKGLLGAAFDEMVDMLEATTRPRKRRPTSPLQRSEVKEFRETSSDLTGKMEKEESERASNIGE</sequence>
<evidence type="ECO:0000313" key="4">
    <source>
        <dbReference type="EMBL" id="QQP54528.1"/>
    </source>
</evidence>
<dbReference type="InterPro" id="IPR012337">
    <property type="entry name" value="RNaseH-like_sf"/>
</dbReference>
<dbReference type="SUPFAM" id="SSF53098">
    <property type="entry name" value="Ribonuclease H-like"/>
    <property type="match status" value="1"/>
</dbReference>
<proteinExistence type="predicted"/>
<protein>
    <recommendedName>
        <fullName evidence="1">RNA-directed DNA polymerase</fullName>
        <ecNumber evidence="1">2.7.7.49</ecNumber>
    </recommendedName>
</protein>
<evidence type="ECO:0000256" key="2">
    <source>
        <dbReference type="SAM" id="MobiDB-lite"/>
    </source>
</evidence>
<gene>
    <name evidence="4" type="ORF">FKW44_007385</name>
</gene>
<dbReference type="EC" id="2.7.7.49" evidence="1"/>
<dbReference type="EMBL" id="CP045894">
    <property type="protein sequence ID" value="QQP54528.1"/>
    <property type="molecule type" value="Genomic_DNA"/>
</dbReference>
<accession>A0A7T8QTI9</accession>
<dbReference type="GO" id="GO:0003676">
    <property type="term" value="F:nucleic acid binding"/>
    <property type="evidence" value="ECO:0007669"/>
    <property type="project" value="InterPro"/>
</dbReference>
<feature type="compositionally biased region" description="Basic and acidic residues" evidence="2">
    <location>
        <begin position="341"/>
        <end position="350"/>
    </location>
</feature>
<feature type="domain" description="Integrase zinc-binding" evidence="3">
    <location>
        <begin position="2"/>
        <end position="36"/>
    </location>
</feature>
<evidence type="ECO:0000256" key="1">
    <source>
        <dbReference type="ARBA" id="ARBA00012493"/>
    </source>
</evidence>
<feature type="compositionally biased region" description="Basic and acidic residues" evidence="2">
    <location>
        <begin position="436"/>
        <end position="459"/>
    </location>
</feature>
<dbReference type="AlphaFoldDB" id="A0A7T8QTI9"/>
<organism evidence="4 5">
    <name type="scientific">Caligus rogercresseyi</name>
    <name type="common">Sea louse</name>
    <dbReference type="NCBI Taxonomy" id="217165"/>
    <lineage>
        <taxon>Eukaryota</taxon>
        <taxon>Metazoa</taxon>
        <taxon>Ecdysozoa</taxon>
        <taxon>Arthropoda</taxon>
        <taxon>Crustacea</taxon>
        <taxon>Multicrustacea</taxon>
        <taxon>Hexanauplia</taxon>
        <taxon>Copepoda</taxon>
        <taxon>Siphonostomatoida</taxon>
        <taxon>Caligidae</taxon>
        <taxon>Caligus</taxon>
    </lineage>
</organism>
<dbReference type="GO" id="GO:0003964">
    <property type="term" value="F:RNA-directed DNA polymerase activity"/>
    <property type="evidence" value="ECO:0007669"/>
    <property type="project" value="UniProtKB-EC"/>
</dbReference>